<sequence>MIEQARIRKFWENCGFWEMSWPSRPRPTDSWWYGSERVSLPLIEDMNSLIKYAVLEVQKWGYNIHIHIVKGKRVKVVISDVCTTFQASDKDLTDALFLAIEKVFEATKGQAA</sequence>
<evidence type="ECO:0000313" key="1">
    <source>
        <dbReference type="EMBL" id="KKN76889.1"/>
    </source>
</evidence>
<dbReference type="EMBL" id="LAZR01000287">
    <property type="protein sequence ID" value="KKN76889.1"/>
    <property type="molecule type" value="Genomic_DNA"/>
</dbReference>
<gene>
    <name evidence="1" type="ORF">LCGC14_0365400</name>
</gene>
<organism evidence="1">
    <name type="scientific">marine sediment metagenome</name>
    <dbReference type="NCBI Taxonomy" id="412755"/>
    <lineage>
        <taxon>unclassified sequences</taxon>
        <taxon>metagenomes</taxon>
        <taxon>ecological metagenomes</taxon>
    </lineage>
</organism>
<reference evidence="1" key="1">
    <citation type="journal article" date="2015" name="Nature">
        <title>Complex archaea that bridge the gap between prokaryotes and eukaryotes.</title>
        <authorList>
            <person name="Spang A."/>
            <person name="Saw J.H."/>
            <person name="Jorgensen S.L."/>
            <person name="Zaremba-Niedzwiedzka K."/>
            <person name="Martijn J."/>
            <person name="Lind A.E."/>
            <person name="van Eijk R."/>
            <person name="Schleper C."/>
            <person name="Guy L."/>
            <person name="Ettema T.J."/>
        </authorList>
    </citation>
    <scope>NUCLEOTIDE SEQUENCE</scope>
</reference>
<accession>A0A0F9TCK6</accession>
<comment type="caution">
    <text evidence="1">The sequence shown here is derived from an EMBL/GenBank/DDBJ whole genome shotgun (WGS) entry which is preliminary data.</text>
</comment>
<proteinExistence type="predicted"/>
<name>A0A0F9TCK6_9ZZZZ</name>
<protein>
    <submittedName>
        <fullName evidence="1">Uncharacterized protein</fullName>
    </submittedName>
</protein>
<dbReference type="AlphaFoldDB" id="A0A0F9TCK6"/>